<feature type="region of interest" description="Disordered" evidence="2">
    <location>
        <begin position="291"/>
        <end position="313"/>
    </location>
</feature>
<feature type="region of interest" description="Disordered" evidence="2">
    <location>
        <begin position="533"/>
        <end position="580"/>
    </location>
</feature>
<feature type="region of interest" description="Disordered" evidence="2">
    <location>
        <begin position="254"/>
        <end position="277"/>
    </location>
</feature>
<dbReference type="EMBL" id="GG663750">
    <property type="protein sequence ID" value="EEH51712.1"/>
    <property type="molecule type" value="Genomic_DNA"/>
</dbReference>
<protein>
    <submittedName>
        <fullName evidence="4">Predicted protein</fullName>
    </submittedName>
</protein>
<feature type="compositionally biased region" description="Low complexity" evidence="2">
    <location>
        <begin position="533"/>
        <end position="554"/>
    </location>
</feature>
<feature type="coiled-coil region" evidence="1">
    <location>
        <begin position="371"/>
        <end position="458"/>
    </location>
</feature>
<reference evidence="4 5" key="1">
    <citation type="journal article" date="2009" name="Science">
        <title>Green evolution and dynamic adaptations revealed by genomes of the marine picoeukaryotes Micromonas.</title>
        <authorList>
            <person name="Worden A.Z."/>
            <person name="Lee J.H."/>
            <person name="Mock T."/>
            <person name="Rouze P."/>
            <person name="Simmons M.P."/>
            <person name="Aerts A.L."/>
            <person name="Allen A.E."/>
            <person name="Cuvelier M.L."/>
            <person name="Derelle E."/>
            <person name="Everett M.V."/>
            <person name="Foulon E."/>
            <person name="Grimwood J."/>
            <person name="Gundlach H."/>
            <person name="Henrissat B."/>
            <person name="Napoli C."/>
            <person name="McDonald S.M."/>
            <person name="Parker M.S."/>
            <person name="Rombauts S."/>
            <person name="Salamov A."/>
            <person name="Von Dassow P."/>
            <person name="Badger J.H."/>
            <person name="Coutinho P.M."/>
            <person name="Demir E."/>
            <person name="Dubchak I."/>
            <person name="Gentemann C."/>
            <person name="Eikrem W."/>
            <person name="Gready J.E."/>
            <person name="John U."/>
            <person name="Lanier W."/>
            <person name="Lindquist E.A."/>
            <person name="Lucas S."/>
            <person name="Mayer K.F."/>
            <person name="Moreau H."/>
            <person name="Not F."/>
            <person name="Otillar R."/>
            <person name="Panaud O."/>
            <person name="Pangilinan J."/>
            <person name="Paulsen I."/>
            <person name="Piegu B."/>
            <person name="Poliakov A."/>
            <person name="Robbens S."/>
            <person name="Schmutz J."/>
            <person name="Toulza E."/>
            <person name="Wyss T."/>
            <person name="Zelensky A."/>
            <person name="Zhou K."/>
            <person name="Armbrust E.V."/>
            <person name="Bhattacharya D."/>
            <person name="Goodenough U.W."/>
            <person name="Van de Peer Y."/>
            <person name="Grigoriev I.V."/>
        </authorList>
    </citation>
    <scope>NUCLEOTIDE SEQUENCE [LARGE SCALE GENOMIC DNA]</scope>
    <source>
        <strain evidence="4 5">CCMP1545</strain>
    </source>
</reference>
<dbReference type="eggNOG" id="ENOG502RUZA">
    <property type="taxonomic scope" value="Eukaryota"/>
</dbReference>
<evidence type="ECO:0000313" key="4">
    <source>
        <dbReference type="EMBL" id="EEH51712.1"/>
    </source>
</evidence>
<dbReference type="OrthoDB" id="1926336at2759"/>
<dbReference type="Pfam" id="PF01465">
    <property type="entry name" value="GRIP"/>
    <property type="match status" value="1"/>
</dbReference>
<name>C1N8I4_MICPC</name>
<feature type="region of interest" description="Disordered" evidence="2">
    <location>
        <begin position="656"/>
        <end position="685"/>
    </location>
</feature>
<dbReference type="AlphaFoldDB" id="C1N8I4"/>
<dbReference type="RefSeq" id="XP_003064090.1">
    <property type="nucleotide sequence ID" value="XM_003064044.1"/>
</dbReference>
<feature type="compositionally biased region" description="Acidic residues" evidence="2">
    <location>
        <begin position="262"/>
        <end position="271"/>
    </location>
</feature>
<feature type="compositionally biased region" description="Low complexity" evidence="2">
    <location>
        <begin position="564"/>
        <end position="580"/>
    </location>
</feature>
<feature type="domain" description="GRIP" evidence="3">
    <location>
        <begin position="687"/>
        <end position="737"/>
    </location>
</feature>
<feature type="region of interest" description="Disordered" evidence="2">
    <location>
        <begin position="108"/>
        <end position="138"/>
    </location>
</feature>
<gene>
    <name evidence="4" type="ORF">MICPUCDRAFT_43336</name>
</gene>
<keyword evidence="1" id="KW-0175">Coiled coil</keyword>
<dbReference type="STRING" id="564608.C1N8I4"/>
<feature type="coiled-coil region" evidence="1">
    <location>
        <begin position="227"/>
        <end position="254"/>
    </location>
</feature>
<feature type="compositionally biased region" description="Low complexity" evidence="2">
    <location>
        <begin position="293"/>
        <end position="308"/>
    </location>
</feature>
<evidence type="ECO:0000259" key="3">
    <source>
        <dbReference type="PROSITE" id="PS50913"/>
    </source>
</evidence>
<organism evidence="5">
    <name type="scientific">Micromonas pusilla (strain CCMP1545)</name>
    <name type="common">Picoplanktonic green alga</name>
    <dbReference type="NCBI Taxonomy" id="564608"/>
    <lineage>
        <taxon>Eukaryota</taxon>
        <taxon>Viridiplantae</taxon>
        <taxon>Chlorophyta</taxon>
        <taxon>Mamiellophyceae</taxon>
        <taxon>Mamiellales</taxon>
        <taxon>Mamiellaceae</taxon>
        <taxon>Micromonas</taxon>
    </lineage>
</organism>
<feature type="compositionally biased region" description="Pro residues" evidence="2">
    <location>
        <begin position="19"/>
        <end position="30"/>
    </location>
</feature>
<dbReference type="Proteomes" id="UP000001876">
    <property type="component" value="Unassembled WGS sequence"/>
</dbReference>
<dbReference type="PROSITE" id="PS50913">
    <property type="entry name" value="GRIP"/>
    <property type="match status" value="1"/>
</dbReference>
<dbReference type="InterPro" id="IPR000237">
    <property type="entry name" value="GRIP_dom"/>
</dbReference>
<keyword evidence="5" id="KW-1185">Reference proteome</keyword>
<dbReference type="KEGG" id="mpp:MICPUCDRAFT_43336"/>
<accession>C1N8I4</accession>
<feature type="compositionally biased region" description="Low complexity" evidence="2">
    <location>
        <begin position="673"/>
        <end position="685"/>
    </location>
</feature>
<dbReference type="GeneID" id="9689713"/>
<evidence type="ECO:0000256" key="1">
    <source>
        <dbReference type="SAM" id="Coils"/>
    </source>
</evidence>
<dbReference type="OMA" id="FANDAEC"/>
<feature type="compositionally biased region" description="Pro residues" evidence="2">
    <location>
        <begin position="1"/>
        <end position="10"/>
    </location>
</feature>
<feature type="region of interest" description="Disordered" evidence="2">
    <location>
        <begin position="1"/>
        <end position="40"/>
    </location>
</feature>
<proteinExistence type="predicted"/>
<evidence type="ECO:0000256" key="2">
    <source>
        <dbReference type="SAM" id="MobiDB-lite"/>
    </source>
</evidence>
<sequence>MSGDPPPPVHPGGATASPPAAPSAPSPPSAAPSSWLDNLRATDWRATTGRLAEATASFASTAGEKLAPLASSVADGAREIRDGAGAALAAGAADAAAALKADADRAANLEPRRGGGGGSGGSAADHRGSSGFKPASAMPSGDAPFVRIPMSSAIKLKLLDKHDLVALDAKHAEEMAEMHAEIYALRAVATRAMGGDAGAVDELVGSERDAASAALRTADDGVARVMLVAANARLKEAVGRATRLEEELARSAARRGRAASREEEEEEEEDAAATAAGDGGRAVTLVVNVLGDAPSSSSPSPSPSAAASGDKKDEVVAKLKKRIAHLESDFKRRKALEDSRLEEYGNLIRADAAAKTKAAVTEATDAGNLRVAKLETALGDATRAAERARAEAAAIEEDAKARERRADAKVAAVEYAREETRSKAEELKRRLDIANDALADAEMRAEEAEAATEAYKHEMALEVEAEEGAGGDEGGGGGGGGGGGAKDLAKDRARLAASLDAATARGDELAAALDLERNKTAWLEDELERAARGSEATASASASASASSASSAAAAEKERKKAETAALLSTSRGSGSSSAADVERLAKLASDGERASAVCAALEADLARSKEAAAKAKASLADATSALKAERDDGERTRERARALLEEKDVEIDALRRKLRGGGEESDATGDDAAPGGRSARAAATATTLSPEDFLYLRSVVLKFVEAPSWDAQQSLLPVLAAVMKLAPDENRRMIASRAANEPTEVYVARAAPETANSLSEMMGLGKFF</sequence>
<evidence type="ECO:0000313" key="5">
    <source>
        <dbReference type="Proteomes" id="UP000001876"/>
    </source>
</evidence>